<dbReference type="PANTHER" id="PTHR44942">
    <property type="entry name" value="METHYLTRANSF_11 DOMAIN-CONTAINING PROTEIN"/>
    <property type="match status" value="1"/>
</dbReference>
<reference evidence="5 6" key="1">
    <citation type="submission" date="2016-10" db="EMBL/GenBank/DDBJ databases">
        <authorList>
            <person name="de Groot N.N."/>
        </authorList>
    </citation>
    <scope>NUCLEOTIDE SEQUENCE [LARGE SCALE GENOMIC DNA]</scope>
    <source>
        <strain evidence="5 6">LMG 23650</strain>
    </source>
</reference>
<proteinExistence type="inferred from homology"/>
<dbReference type="CDD" id="cd02440">
    <property type="entry name" value="AdoMet_MTases"/>
    <property type="match status" value="1"/>
</dbReference>
<dbReference type="STRING" id="420953.SAMN05192543_102535"/>
<dbReference type="Proteomes" id="UP000199548">
    <property type="component" value="Unassembled WGS sequence"/>
</dbReference>
<gene>
    <name evidence="5" type="ORF">SAMN05192543_102535</name>
</gene>
<name>A0A1I3GIV5_9BURK</name>
<keyword evidence="2 5" id="KW-0489">Methyltransferase</keyword>
<keyword evidence="3" id="KW-0808">Transferase</keyword>
<evidence type="ECO:0000256" key="2">
    <source>
        <dbReference type="ARBA" id="ARBA00022603"/>
    </source>
</evidence>
<feature type="domain" description="Methyltransferase type 11" evidence="4">
    <location>
        <begin position="90"/>
        <end position="177"/>
    </location>
</feature>
<dbReference type="GO" id="GO:0008757">
    <property type="term" value="F:S-adenosylmethionine-dependent methyltransferase activity"/>
    <property type="evidence" value="ECO:0007669"/>
    <property type="project" value="InterPro"/>
</dbReference>
<evidence type="ECO:0000259" key="4">
    <source>
        <dbReference type="Pfam" id="PF08241"/>
    </source>
</evidence>
<dbReference type="InterPro" id="IPR051052">
    <property type="entry name" value="Diverse_substrate_MTase"/>
</dbReference>
<comment type="similarity">
    <text evidence="1">Belongs to the methyltransferase superfamily.</text>
</comment>
<protein>
    <submittedName>
        <fullName evidence="5">Ubiquinone/menaquinone biosynthesis C-methylase UbiE</fullName>
    </submittedName>
</protein>
<dbReference type="Gene3D" id="3.40.50.150">
    <property type="entry name" value="Vaccinia Virus protein VP39"/>
    <property type="match status" value="1"/>
</dbReference>
<dbReference type="GO" id="GO:0032259">
    <property type="term" value="P:methylation"/>
    <property type="evidence" value="ECO:0007669"/>
    <property type="project" value="UniProtKB-KW"/>
</dbReference>
<sequence length="299" mass="31894">MVEQLAHGYASAVSGARIVAAHVALSGKASIRQEHKHTMTPSNRDVHHAAAQGYTTTADNYVRGRPDYPPAVAGWLRETLGLAAGRTVIDLGAGTGKFTPRLLETGATVIAVEPVEQMRDKLSAALPQVEALAGTAAAIPLDDASVDAVVCAQSFHWFATREALAEIHRVLKPGGRLGLVWNLRDARVGWVAQLDRIVNRAEGDTPRYYTGAWRSVFPFAGFSTLQEAHFSIGHTGSPEDVIVARVRSTSFIAALPEAARAQIDAEVRALIAAEPELAGKDIVTLPYETAAFCTIKEGA</sequence>
<accession>A0A1I3GIV5</accession>
<keyword evidence="5" id="KW-0830">Ubiquinone</keyword>
<dbReference type="SUPFAM" id="SSF53335">
    <property type="entry name" value="S-adenosyl-L-methionine-dependent methyltransferases"/>
    <property type="match status" value="1"/>
</dbReference>
<evidence type="ECO:0000256" key="3">
    <source>
        <dbReference type="ARBA" id="ARBA00022679"/>
    </source>
</evidence>
<dbReference type="InterPro" id="IPR029063">
    <property type="entry name" value="SAM-dependent_MTases_sf"/>
</dbReference>
<dbReference type="EMBL" id="FOQU01000002">
    <property type="protein sequence ID" value="SFI23399.1"/>
    <property type="molecule type" value="Genomic_DNA"/>
</dbReference>
<evidence type="ECO:0000256" key="1">
    <source>
        <dbReference type="ARBA" id="ARBA00008361"/>
    </source>
</evidence>
<organism evidence="5 6">
    <name type="scientific">Paraburkholderia megapolitana</name>
    <dbReference type="NCBI Taxonomy" id="420953"/>
    <lineage>
        <taxon>Bacteria</taxon>
        <taxon>Pseudomonadati</taxon>
        <taxon>Pseudomonadota</taxon>
        <taxon>Betaproteobacteria</taxon>
        <taxon>Burkholderiales</taxon>
        <taxon>Burkholderiaceae</taxon>
        <taxon>Paraburkholderia</taxon>
    </lineage>
</organism>
<dbReference type="PANTHER" id="PTHR44942:SF4">
    <property type="entry name" value="METHYLTRANSFERASE TYPE 11 DOMAIN-CONTAINING PROTEIN"/>
    <property type="match status" value="1"/>
</dbReference>
<dbReference type="Pfam" id="PF08241">
    <property type="entry name" value="Methyltransf_11"/>
    <property type="match status" value="1"/>
</dbReference>
<dbReference type="AlphaFoldDB" id="A0A1I3GIV5"/>
<evidence type="ECO:0000313" key="6">
    <source>
        <dbReference type="Proteomes" id="UP000199548"/>
    </source>
</evidence>
<keyword evidence="6" id="KW-1185">Reference proteome</keyword>
<dbReference type="InterPro" id="IPR013216">
    <property type="entry name" value="Methyltransf_11"/>
</dbReference>
<evidence type="ECO:0000313" key="5">
    <source>
        <dbReference type="EMBL" id="SFI23399.1"/>
    </source>
</evidence>